<organism evidence="2 3">
    <name type="scientific">Plakobranchus ocellatus</name>
    <dbReference type="NCBI Taxonomy" id="259542"/>
    <lineage>
        <taxon>Eukaryota</taxon>
        <taxon>Metazoa</taxon>
        <taxon>Spiralia</taxon>
        <taxon>Lophotrochozoa</taxon>
        <taxon>Mollusca</taxon>
        <taxon>Gastropoda</taxon>
        <taxon>Heterobranchia</taxon>
        <taxon>Euthyneura</taxon>
        <taxon>Panpulmonata</taxon>
        <taxon>Sacoglossa</taxon>
        <taxon>Placobranchoidea</taxon>
        <taxon>Plakobranchidae</taxon>
        <taxon>Plakobranchus</taxon>
    </lineage>
</organism>
<dbReference type="AlphaFoldDB" id="A0AAV4AWE4"/>
<evidence type="ECO:0000256" key="1">
    <source>
        <dbReference type="SAM" id="MobiDB-lite"/>
    </source>
</evidence>
<accession>A0AAV4AWE4</accession>
<feature type="region of interest" description="Disordered" evidence="1">
    <location>
        <begin position="117"/>
        <end position="224"/>
    </location>
</feature>
<feature type="compositionally biased region" description="Polar residues" evidence="1">
    <location>
        <begin position="214"/>
        <end position="224"/>
    </location>
</feature>
<feature type="compositionally biased region" description="Basic and acidic residues" evidence="1">
    <location>
        <begin position="141"/>
        <end position="152"/>
    </location>
</feature>
<comment type="caution">
    <text evidence="2">The sequence shown here is derived from an EMBL/GenBank/DDBJ whole genome shotgun (WGS) entry which is preliminary data.</text>
</comment>
<reference evidence="2 3" key="1">
    <citation type="journal article" date="2021" name="Elife">
        <title>Chloroplast acquisition without the gene transfer in kleptoplastic sea slugs, Plakobranchus ocellatus.</title>
        <authorList>
            <person name="Maeda T."/>
            <person name="Takahashi S."/>
            <person name="Yoshida T."/>
            <person name="Shimamura S."/>
            <person name="Takaki Y."/>
            <person name="Nagai Y."/>
            <person name="Toyoda A."/>
            <person name="Suzuki Y."/>
            <person name="Arimoto A."/>
            <person name="Ishii H."/>
            <person name="Satoh N."/>
            <person name="Nishiyama T."/>
            <person name="Hasebe M."/>
            <person name="Maruyama T."/>
            <person name="Minagawa J."/>
            <person name="Obokata J."/>
            <person name="Shigenobu S."/>
        </authorList>
    </citation>
    <scope>NUCLEOTIDE SEQUENCE [LARGE SCALE GENOMIC DNA]</scope>
</reference>
<proteinExistence type="predicted"/>
<name>A0AAV4AWE4_9GAST</name>
<dbReference type="EMBL" id="BLXT01004258">
    <property type="protein sequence ID" value="GFO11267.1"/>
    <property type="molecule type" value="Genomic_DNA"/>
</dbReference>
<dbReference type="Proteomes" id="UP000735302">
    <property type="component" value="Unassembled WGS sequence"/>
</dbReference>
<evidence type="ECO:0000313" key="3">
    <source>
        <dbReference type="Proteomes" id="UP000735302"/>
    </source>
</evidence>
<evidence type="ECO:0000313" key="2">
    <source>
        <dbReference type="EMBL" id="GFO11267.1"/>
    </source>
</evidence>
<sequence length="266" mass="28833">MLGFYFIPRKIRLAYQRGPCPAGASVNVVERHPCLLETNPALVSQASPQETSFVANLPHTVISLTLSDNSVTDQSHSLPSAISTKFSSDLVDQNTISPSLSSIPEPCLQGLTAEIMSSQSSNKSDIDDDKDDDAGSNGVKINDEKHDSKNTKPSEPYLTPDVGTLAETSLPRRRPTSLSPVPSSLSQSLPDDEKPLHSEAPSWADNPAYHHLTESSSPYHSPNITITAVPQEDRLRPVFNILLESQKDVTTKNNPETDAVSFIPPP</sequence>
<feature type="compositionally biased region" description="Low complexity" evidence="1">
    <location>
        <begin position="176"/>
        <end position="189"/>
    </location>
</feature>
<keyword evidence="3" id="KW-1185">Reference proteome</keyword>
<feature type="region of interest" description="Disordered" evidence="1">
    <location>
        <begin position="246"/>
        <end position="266"/>
    </location>
</feature>
<protein>
    <submittedName>
        <fullName evidence="2">Sodium/hydrogen exchanger</fullName>
    </submittedName>
</protein>
<gene>
    <name evidence="2" type="ORF">PoB_003777200</name>
</gene>